<dbReference type="SUPFAM" id="SSF64182">
    <property type="entry name" value="DHH phosphoesterases"/>
    <property type="match status" value="1"/>
</dbReference>
<feature type="binding site" evidence="2">
    <location>
        <position position="416"/>
    </location>
    <ligand>
        <name>Mn(2+)</name>
        <dbReference type="ChEBI" id="CHEBI:29035"/>
        <label>2</label>
    </ligand>
</feature>
<feature type="binding site" evidence="2">
    <location>
        <position position="440"/>
    </location>
    <ligand>
        <name>Mn(2+)</name>
        <dbReference type="ChEBI" id="CHEBI:29035"/>
        <label>2</label>
    </ligand>
</feature>
<keyword evidence="1" id="KW-1003">Cell membrane</keyword>
<dbReference type="Gene3D" id="3.10.310.30">
    <property type="match status" value="1"/>
</dbReference>
<comment type="catalytic activity">
    <reaction evidence="1">
        <text>3',3'-c-di-AMP + H2O = 5'-O-phosphonoadenylyl-(3'-&gt;5')-adenosine + H(+)</text>
        <dbReference type="Rhea" id="RHEA:54420"/>
        <dbReference type="ChEBI" id="CHEBI:15377"/>
        <dbReference type="ChEBI" id="CHEBI:15378"/>
        <dbReference type="ChEBI" id="CHEBI:71500"/>
        <dbReference type="ChEBI" id="CHEBI:138171"/>
    </reaction>
</comment>
<feature type="domain" description="DHHA1" evidence="4">
    <location>
        <begin position="559"/>
        <end position="637"/>
    </location>
</feature>
<dbReference type="EC" id="3.1.4.-" evidence="1"/>
<keyword evidence="1" id="KW-0472">Membrane</keyword>
<dbReference type="Gene3D" id="3.90.1640.10">
    <property type="entry name" value="inorganic pyrophosphatase (n-terminal core)"/>
    <property type="match status" value="1"/>
</dbReference>
<keyword evidence="6" id="KW-1185">Reference proteome</keyword>
<evidence type="ECO:0000256" key="2">
    <source>
        <dbReference type="PIRSR" id="PIRSR026583-50"/>
    </source>
</evidence>
<evidence type="ECO:0000313" key="5">
    <source>
        <dbReference type="EMBL" id="MDX8419778.1"/>
    </source>
</evidence>
<comment type="cofactor">
    <cofactor evidence="2">
        <name>Mn(2+)</name>
        <dbReference type="ChEBI" id="CHEBI:29035"/>
    </cofactor>
    <text evidence="2">For phosphodiesterase activity, probably binds 2 Mn(2+) per subunit.</text>
</comment>
<comment type="subcellular location">
    <subcellularLocation>
        <location evidence="1">Cell membrane</location>
    </subcellularLocation>
</comment>
<comment type="similarity">
    <text evidence="1">Belongs to the GdpP/PdeA phosphodiesterase family.</text>
</comment>
<feature type="domain" description="DDH" evidence="3">
    <location>
        <begin position="335"/>
        <end position="491"/>
    </location>
</feature>
<dbReference type="PANTHER" id="PTHR47618:SF2">
    <property type="entry name" value="CYCLIC-DI-AMP PHOSPHODIESTERASE GDPP"/>
    <property type="match status" value="1"/>
</dbReference>
<name>A0AB35U3V7_9FIRM</name>
<dbReference type="Pfam" id="PF02272">
    <property type="entry name" value="DHHA1"/>
    <property type="match status" value="1"/>
</dbReference>
<dbReference type="InterPro" id="IPR051319">
    <property type="entry name" value="Oligoribo/pAp-PDE_c-di-AMP_PDE"/>
</dbReference>
<dbReference type="Gene3D" id="3.30.450.20">
    <property type="entry name" value="PAS domain"/>
    <property type="match status" value="1"/>
</dbReference>
<dbReference type="GO" id="GO:0005886">
    <property type="term" value="C:plasma membrane"/>
    <property type="evidence" value="ECO:0007669"/>
    <property type="project" value="UniProtKB-SubCell"/>
</dbReference>
<dbReference type="GO" id="GO:0003676">
    <property type="term" value="F:nucleic acid binding"/>
    <property type="evidence" value="ECO:0007669"/>
    <property type="project" value="UniProtKB-UniRule"/>
</dbReference>
<proteinExistence type="inferred from homology"/>
<dbReference type="AlphaFoldDB" id="A0AB35U3V7"/>
<feature type="binding site" evidence="2">
    <location>
        <position position="416"/>
    </location>
    <ligand>
        <name>Mn(2+)</name>
        <dbReference type="ChEBI" id="CHEBI:29035"/>
        <label>1</label>
    </ligand>
</feature>
<evidence type="ECO:0000259" key="3">
    <source>
        <dbReference type="Pfam" id="PF01368"/>
    </source>
</evidence>
<comment type="caution">
    <text evidence="5">The sequence shown here is derived from an EMBL/GenBank/DDBJ whole genome shotgun (WGS) entry which is preliminary data.</text>
</comment>
<evidence type="ECO:0000256" key="1">
    <source>
        <dbReference type="PIRNR" id="PIRNR026583"/>
    </source>
</evidence>
<dbReference type="Pfam" id="PF24898">
    <property type="entry name" value="GGDEF_GdpP"/>
    <property type="match status" value="1"/>
</dbReference>
<feature type="binding site" evidence="2">
    <location>
        <position position="347"/>
    </location>
    <ligand>
        <name>Mn(2+)</name>
        <dbReference type="ChEBI" id="CHEBI:29035"/>
        <label>2</label>
    </ligand>
</feature>
<evidence type="ECO:0000259" key="4">
    <source>
        <dbReference type="Pfam" id="PF02272"/>
    </source>
</evidence>
<dbReference type="EMBL" id="JALBUR010000014">
    <property type="protein sequence ID" value="MDX8419778.1"/>
    <property type="molecule type" value="Genomic_DNA"/>
</dbReference>
<dbReference type="Proteomes" id="UP001286174">
    <property type="component" value="Unassembled WGS sequence"/>
</dbReference>
<protein>
    <recommendedName>
        <fullName evidence="1">Cyclic-di-AMP phosphodiesterase</fullName>
        <ecNumber evidence="1">3.1.4.-</ecNumber>
    </recommendedName>
</protein>
<dbReference type="PANTHER" id="PTHR47618">
    <property type="entry name" value="BIFUNCTIONAL OLIGORIBONUCLEASE AND PAP PHOSPHATASE NRNA"/>
    <property type="match status" value="1"/>
</dbReference>
<keyword evidence="1" id="KW-0378">Hydrolase</keyword>
<dbReference type="PIRSF" id="PIRSF026583">
    <property type="entry name" value="YybT"/>
    <property type="match status" value="1"/>
</dbReference>
<accession>A0AB35U3V7</accession>
<reference evidence="5 6" key="1">
    <citation type="submission" date="2022-03" db="EMBL/GenBank/DDBJ databases">
        <title>Novel taxa within the pig intestine.</title>
        <authorList>
            <person name="Wylensek D."/>
            <person name="Bishof K."/>
            <person name="Afrizal A."/>
            <person name="Clavel T."/>
        </authorList>
    </citation>
    <scope>NUCLEOTIDE SEQUENCE [LARGE SCALE GENOMIC DNA]</scope>
    <source>
        <strain evidence="5 6">CLA-KB-P133</strain>
    </source>
</reference>
<keyword evidence="2" id="KW-0464">Manganese</keyword>
<keyword evidence="2" id="KW-0479">Metal-binding</keyword>
<dbReference type="GO" id="GO:0046872">
    <property type="term" value="F:metal ion binding"/>
    <property type="evidence" value="ECO:0007669"/>
    <property type="project" value="UniProtKB-KW"/>
</dbReference>
<evidence type="ECO:0000313" key="6">
    <source>
        <dbReference type="Proteomes" id="UP001286174"/>
    </source>
</evidence>
<feature type="binding site" evidence="2">
    <location>
        <position position="345"/>
    </location>
    <ligand>
        <name>Mn(2+)</name>
        <dbReference type="ChEBI" id="CHEBI:29035"/>
        <label>1</label>
    </ligand>
</feature>
<dbReference type="InterPro" id="IPR038763">
    <property type="entry name" value="DHH_sf"/>
</dbReference>
<dbReference type="InterPro" id="IPR003156">
    <property type="entry name" value="DHHA1_dom"/>
</dbReference>
<dbReference type="Pfam" id="PF01368">
    <property type="entry name" value="DHH"/>
    <property type="match status" value="1"/>
</dbReference>
<feature type="binding site" evidence="2">
    <location>
        <position position="495"/>
    </location>
    <ligand>
        <name>Mn(2+)</name>
        <dbReference type="ChEBI" id="CHEBI:29035"/>
        <label>2</label>
    </ligand>
</feature>
<dbReference type="RefSeq" id="WP_370596085.1">
    <property type="nucleotide sequence ID" value="NZ_JALBUR010000014.1"/>
</dbReference>
<dbReference type="InterPro" id="IPR001667">
    <property type="entry name" value="DDH_dom"/>
</dbReference>
<organism evidence="5 6">
    <name type="scientific">Grylomicrobium aquisgranensis</name>
    <dbReference type="NCBI Taxonomy" id="2926318"/>
    <lineage>
        <taxon>Bacteria</taxon>
        <taxon>Bacillati</taxon>
        <taxon>Bacillota</taxon>
        <taxon>Erysipelotrichia</taxon>
        <taxon>Erysipelotrichales</taxon>
        <taxon>Erysipelotrichaceae</taxon>
        <taxon>Grylomicrobium</taxon>
    </lineage>
</organism>
<feature type="binding site" evidence="2">
    <location>
        <position position="341"/>
    </location>
    <ligand>
        <name>Mn(2+)</name>
        <dbReference type="ChEBI" id="CHEBI:29035"/>
        <label>1</label>
    </ligand>
</feature>
<dbReference type="GO" id="GO:0016787">
    <property type="term" value="F:hydrolase activity"/>
    <property type="evidence" value="ECO:0007669"/>
    <property type="project" value="UniProtKB-UniRule"/>
</dbReference>
<comment type="function">
    <text evidence="1">Has phosphodiesterase (PDE) activity against cyclic-di-AMP (c-di-AMP).</text>
</comment>
<sequence length="657" mass="72576">MREKLVRLKRLMAIVVAVQLGILLLLAFVLEQNIVGALIILITEGAFVYYLFDSFEDIYEEQSSGVRSILGSSSQEAFLTGGIGLVIYDDQYRITWMSDLFQQRGIDRVGDRLTAWVPEVGNLLSGDQDTCMVVLDQRVYEIRRKEDAPIMLFRDITEITAYKTRCEQEQVVIGMASFDNYDESIQFADEAEAANINVAVRTPLMEYCQAHGILMKRVTNSRYLLVLNEKIFQEVAGDHFSVLAKVRKAAQKQEVSITLSMAFARGTGDFEELDNMTSTLMDLAQTRGGDQVAVQSSGGEVHYFGGSSEAAEKRSRVRVRVMSNTLRGLIMNSSNVIIACHKNADFDCMGSALALSRMVQALRKPVCIIAKTGGIEEKLGAAMLAHKQELQDEVSFVTESEALNQLRNDTLVIMTDHHNVSQSNGARVEEAAKKVVVIDHHRRSTDMGVKPVLVYIEAGASSASELVTEMIPYVSTKTDLSELDATFMLTGMTIDTDHWHVRTGARTFDAASALRKYGADPQMSNEWLKDTYSEFALKSSVIACAKQYEPGILIAAYDSQKMTRSLMSQAADSLLEIQGVQAAFVVADDDHGQTCISARSAGKINVQLIMEKMNGGGHMTAAAVQRRNTSVAALEKELEMALGEYQKEEESDDEGNS</sequence>
<gene>
    <name evidence="5" type="ORF">MOZ60_06680</name>
</gene>
<dbReference type="InterPro" id="IPR014528">
    <property type="entry name" value="GdpP/PdeA"/>
</dbReference>